<evidence type="ECO:0000313" key="4">
    <source>
        <dbReference type="Proteomes" id="UP000799423"/>
    </source>
</evidence>
<feature type="region of interest" description="Disordered" evidence="1">
    <location>
        <begin position="501"/>
        <end position="560"/>
    </location>
</feature>
<evidence type="ECO:0000256" key="1">
    <source>
        <dbReference type="SAM" id="MobiDB-lite"/>
    </source>
</evidence>
<dbReference type="Gene3D" id="1.10.510.10">
    <property type="entry name" value="Transferase(Phosphotransferase) domain 1"/>
    <property type="match status" value="1"/>
</dbReference>
<dbReference type="OrthoDB" id="5584477at2759"/>
<proteinExistence type="predicted"/>
<name>A0A6A7ALU0_9PLEO</name>
<feature type="compositionally biased region" description="Basic residues" evidence="1">
    <location>
        <begin position="519"/>
        <end position="534"/>
    </location>
</feature>
<evidence type="ECO:0000313" key="3">
    <source>
        <dbReference type="EMBL" id="KAF2844070.1"/>
    </source>
</evidence>
<dbReference type="InterPro" id="IPR040976">
    <property type="entry name" value="Pkinase_fungal"/>
</dbReference>
<gene>
    <name evidence="3" type="ORF">T440DRAFT_53301</name>
</gene>
<keyword evidence="4" id="KW-1185">Reference proteome</keyword>
<feature type="region of interest" description="Disordered" evidence="1">
    <location>
        <begin position="245"/>
        <end position="266"/>
    </location>
</feature>
<dbReference type="Proteomes" id="UP000799423">
    <property type="component" value="Unassembled WGS sequence"/>
</dbReference>
<protein>
    <recommendedName>
        <fullName evidence="2">Fungal-type protein kinase domain-containing protein</fullName>
    </recommendedName>
</protein>
<dbReference type="InterPro" id="IPR011009">
    <property type="entry name" value="Kinase-like_dom_sf"/>
</dbReference>
<organism evidence="3 4">
    <name type="scientific">Plenodomus tracheiphilus IPT5</name>
    <dbReference type="NCBI Taxonomy" id="1408161"/>
    <lineage>
        <taxon>Eukaryota</taxon>
        <taxon>Fungi</taxon>
        <taxon>Dikarya</taxon>
        <taxon>Ascomycota</taxon>
        <taxon>Pezizomycotina</taxon>
        <taxon>Dothideomycetes</taxon>
        <taxon>Pleosporomycetidae</taxon>
        <taxon>Pleosporales</taxon>
        <taxon>Pleosporineae</taxon>
        <taxon>Leptosphaeriaceae</taxon>
        <taxon>Plenodomus</taxon>
    </lineage>
</organism>
<reference evidence="3" key="1">
    <citation type="submission" date="2020-01" db="EMBL/GenBank/DDBJ databases">
        <authorList>
            <consortium name="DOE Joint Genome Institute"/>
            <person name="Haridas S."/>
            <person name="Albert R."/>
            <person name="Binder M."/>
            <person name="Bloem J."/>
            <person name="Labutti K."/>
            <person name="Salamov A."/>
            <person name="Andreopoulos B."/>
            <person name="Baker S.E."/>
            <person name="Barry K."/>
            <person name="Bills G."/>
            <person name="Bluhm B.H."/>
            <person name="Cannon C."/>
            <person name="Castanera R."/>
            <person name="Culley D.E."/>
            <person name="Daum C."/>
            <person name="Ezra D."/>
            <person name="Gonzalez J.B."/>
            <person name="Henrissat B."/>
            <person name="Kuo A."/>
            <person name="Liang C."/>
            <person name="Lipzen A."/>
            <person name="Lutzoni F."/>
            <person name="Magnuson J."/>
            <person name="Mondo S."/>
            <person name="Nolan M."/>
            <person name="Ohm R."/>
            <person name="Pangilinan J."/>
            <person name="Park H.-J."/>
            <person name="Ramirez L."/>
            <person name="Alfaro M."/>
            <person name="Sun H."/>
            <person name="Tritt A."/>
            <person name="Yoshinaga Y."/>
            <person name="Zwiers L.-H."/>
            <person name="Turgeon B.G."/>
            <person name="Goodwin S.B."/>
            <person name="Spatafora J.W."/>
            <person name="Crous P.W."/>
            <person name="Grigoriev I.V."/>
        </authorList>
    </citation>
    <scope>NUCLEOTIDE SEQUENCE</scope>
    <source>
        <strain evidence="3">IPT5</strain>
    </source>
</reference>
<dbReference type="Pfam" id="PF17667">
    <property type="entry name" value="Pkinase_fungal"/>
    <property type="match status" value="1"/>
</dbReference>
<accession>A0A6A7ALU0</accession>
<dbReference type="PANTHER" id="PTHR38248">
    <property type="entry name" value="FUNK1 6"/>
    <property type="match status" value="1"/>
</dbReference>
<dbReference type="EMBL" id="MU006426">
    <property type="protein sequence ID" value="KAF2844070.1"/>
    <property type="molecule type" value="Genomic_DNA"/>
</dbReference>
<feature type="domain" description="Fungal-type protein kinase" evidence="2">
    <location>
        <begin position="272"/>
        <end position="686"/>
    </location>
</feature>
<feature type="compositionally biased region" description="Polar residues" evidence="1">
    <location>
        <begin position="537"/>
        <end position="553"/>
    </location>
</feature>
<dbReference type="PANTHER" id="PTHR38248:SF2">
    <property type="entry name" value="FUNK1 11"/>
    <property type="match status" value="1"/>
</dbReference>
<dbReference type="AlphaFoldDB" id="A0A6A7ALU0"/>
<sequence>MSMSTQSRSQVIQSKPIGEGLDGFRNTFNSICDDIGVPHSSQALDKVGYEDTQDLLVTLISALQGLPAARLLYSQNGSKSLFHDLLRLNAAVGSDGFDAGRVRPLLDAILKLQPDEFVWDAVYIAVAESTPPPRPTSSFQQTPLSINTGSFANSTEHRKHVDDVLKEELGDLYVGVPGFSDAFFRDVAGLRPAAQAVFDKCQEGDSPLYRLASGWQGWPEGAKEKDVLNWFAPLTDQLLDLTEGQQPESRIRRRPLAQPHQPLQGSTADRKLDIGFVDDPNAGVNSKYRWSQILIPGELKSNPSADKASKAWLDLGRYAREVLAAQDSRRFVLGFTLCGSLMRLWSFDRLGGIASEQFDINKDGLRFVSTMLGFLWMNEEQLGFDPTIITVGDKRYIEVEREHGKERLVIDRLIKRVPCIAGRATTCWKAYKEEDPDTPLVVKDSWQYPERDEEGKLLREATEKDVINVARYYHHETVRVGTQDDSIRGNVRQGLDVTKATNYKPGCTVPPPSTVVRSLSRKGRSSSAAGRKRSSSCTNVSLPPSKRTCSSSPVKGGKATADRVHRRVIVRDYGKPIYMASSRASLLAALEGCIAGYESLYTQAGMLQCDISPNNLMVNEDEDNPSWFAFLIDLDLAIKEDRDKASGARGKTGTRAFMAIGILYDDEQHSFMHDLESFFWVLFWICIHYNGSQGRVVQQFDKWNYANTEELAKLKLGTVSDDAIFRKTTLEHFTDYYQPLIPCINRLRRQIFPGGGRWRVPNPKLYLNMKEILRAARDNMKELEG</sequence>
<dbReference type="SUPFAM" id="SSF56112">
    <property type="entry name" value="Protein kinase-like (PK-like)"/>
    <property type="match status" value="1"/>
</dbReference>
<evidence type="ECO:0000259" key="2">
    <source>
        <dbReference type="Pfam" id="PF17667"/>
    </source>
</evidence>